<evidence type="ECO:0000259" key="4">
    <source>
        <dbReference type="Pfam" id="PF00534"/>
    </source>
</evidence>
<feature type="domain" description="Glycosyltransferase subfamily 4-like N-terminal" evidence="5">
    <location>
        <begin position="17"/>
        <end position="178"/>
    </location>
</feature>
<evidence type="ECO:0000256" key="1">
    <source>
        <dbReference type="ARBA" id="ARBA00009481"/>
    </source>
</evidence>
<reference evidence="6 8" key="1">
    <citation type="submission" date="2014-08" db="EMBL/GenBank/DDBJ databases">
        <title>Complete genome sequence of Corynebacterium flavescens OJ8(T)(=DSM 20296(T)), isolated from cheese.</title>
        <authorList>
            <person name="Ruckert C."/>
            <person name="Albersmeier A."/>
            <person name="Winkler A."/>
            <person name="Kalinowski J."/>
        </authorList>
    </citation>
    <scope>NUCLEOTIDE SEQUENCE [LARGE SCALE GENOMIC DNA]</scope>
    <source>
        <strain evidence="6 8">OJ8</strain>
    </source>
</reference>
<evidence type="ECO:0000256" key="2">
    <source>
        <dbReference type="ARBA" id="ARBA00022676"/>
    </source>
</evidence>
<dbReference type="PANTHER" id="PTHR12526:SF640">
    <property type="entry name" value="COLANIC ACID BIOSYNTHESIS GLYCOSYLTRANSFERASE WCAL-RELATED"/>
    <property type="match status" value="1"/>
</dbReference>
<dbReference type="Proteomes" id="UP000185479">
    <property type="component" value="Chromosome"/>
</dbReference>
<evidence type="ECO:0000259" key="5">
    <source>
        <dbReference type="Pfam" id="PF13439"/>
    </source>
</evidence>
<evidence type="ECO:0000313" key="9">
    <source>
        <dbReference type="Proteomes" id="UP000315353"/>
    </source>
</evidence>
<dbReference type="SUPFAM" id="SSF53756">
    <property type="entry name" value="UDP-Glycosyltransferase/glycogen phosphorylase"/>
    <property type="match status" value="1"/>
</dbReference>
<name>A0A1L7CPI1_CORFL</name>
<dbReference type="GeneID" id="82881337"/>
<dbReference type="InterPro" id="IPR028098">
    <property type="entry name" value="Glyco_trans_4-like_N"/>
</dbReference>
<dbReference type="Proteomes" id="UP000315353">
    <property type="component" value="Unassembled WGS sequence"/>
</dbReference>
<organism evidence="6 8">
    <name type="scientific">Corynebacterium flavescens</name>
    <dbReference type="NCBI Taxonomy" id="28028"/>
    <lineage>
        <taxon>Bacteria</taxon>
        <taxon>Bacillati</taxon>
        <taxon>Actinomycetota</taxon>
        <taxon>Actinomycetes</taxon>
        <taxon>Mycobacteriales</taxon>
        <taxon>Corynebacteriaceae</taxon>
        <taxon>Corynebacterium</taxon>
    </lineage>
</organism>
<evidence type="ECO:0000313" key="8">
    <source>
        <dbReference type="Proteomes" id="UP000185479"/>
    </source>
</evidence>
<dbReference type="Pfam" id="PF00534">
    <property type="entry name" value="Glycos_transf_1"/>
    <property type="match status" value="1"/>
</dbReference>
<protein>
    <submittedName>
        <fullName evidence="6">Glycosyl transferase</fullName>
    </submittedName>
    <submittedName>
        <fullName evidence="7">Glycosyltransferase</fullName>
    </submittedName>
</protein>
<accession>A0A1L7CPI1</accession>
<evidence type="ECO:0000313" key="7">
    <source>
        <dbReference type="EMBL" id="GEB98427.1"/>
    </source>
</evidence>
<feature type="domain" description="Glycosyl transferase family 1" evidence="4">
    <location>
        <begin position="188"/>
        <end position="339"/>
    </location>
</feature>
<dbReference type="CDD" id="cd03801">
    <property type="entry name" value="GT4_PimA-like"/>
    <property type="match status" value="1"/>
</dbReference>
<dbReference type="AlphaFoldDB" id="A0A1L7CPI1"/>
<dbReference type="OrthoDB" id="9806887at2"/>
<dbReference type="InterPro" id="IPR001296">
    <property type="entry name" value="Glyco_trans_1"/>
</dbReference>
<keyword evidence="8" id="KW-1185">Reference proteome</keyword>
<dbReference type="RefSeq" id="WP_075730670.1">
    <property type="nucleotide sequence ID" value="NZ_BJNB01000034.1"/>
</dbReference>
<dbReference type="EMBL" id="CP009246">
    <property type="protein sequence ID" value="APT87747.1"/>
    <property type="molecule type" value="Genomic_DNA"/>
</dbReference>
<keyword evidence="3 6" id="KW-0808">Transferase</keyword>
<gene>
    <name evidence="7" type="ORF">CFL01nite_19220</name>
    <name evidence="6" type="ORF">CFLV_11695</name>
</gene>
<evidence type="ECO:0000256" key="3">
    <source>
        <dbReference type="ARBA" id="ARBA00022679"/>
    </source>
</evidence>
<sequence length="366" mass="40591">MKILLLCWRDSTHPQGGGSERYLERVGEYLAAQGHEVVFRSAKHMNAARREKRGGVLYSRAGAKFSVYPRAWLFMLAGRCGIGDAKGVDVVVDTQNGIPFFARLVSGVPTVLLTHHCHQDQWPVAGPVLARLGWFLESRVAPRVYRGSPYVTVSQASAADLEKLGVSGAHIIENGLDPIPEHVPVLEREAQLHLVTLSRLVPHKQIEHAMDTVAHTPGAVLDVIGSGWWESHLREYAEQHGVSERVRFRGQVTEDYKHALLARADAHLMPSRKEGWGLAVMEAAQHGVPTIGYKFGLRDSVIDGETGVLVARESEFVEATARLLRDTRRRKRLGEAARAFAATFSWELTGRRFEELLGELVPRAGK</sequence>
<dbReference type="Pfam" id="PF13439">
    <property type="entry name" value="Glyco_transf_4"/>
    <property type="match status" value="1"/>
</dbReference>
<keyword evidence="2" id="KW-0328">Glycosyltransferase</keyword>
<dbReference type="KEGG" id="cfc:CFLV_11695"/>
<reference evidence="7 9" key="2">
    <citation type="submission" date="2019-06" db="EMBL/GenBank/DDBJ databases">
        <title>Whole genome shotgun sequence of Corynebacterium flavescens NBRC 14136.</title>
        <authorList>
            <person name="Hosoyama A."/>
            <person name="Uohara A."/>
            <person name="Ohji S."/>
            <person name="Ichikawa N."/>
        </authorList>
    </citation>
    <scope>NUCLEOTIDE SEQUENCE [LARGE SCALE GENOMIC DNA]</scope>
    <source>
        <strain evidence="7 9">NBRC 14136</strain>
    </source>
</reference>
<proteinExistence type="inferred from homology"/>
<dbReference type="GO" id="GO:0016757">
    <property type="term" value="F:glycosyltransferase activity"/>
    <property type="evidence" value="ECO:0007669"/>
    <property type="project" value="UniProtKB-KW"/>
</dbReference>
<comment type="similarity">
    <text evidence="1">Belongs to the glycosyltransferase group 1 family. Glycosyltransferase 4 subfamily.</text>
</comment>
<dbReference type="STRING" id="28028.CFLV_11695"/>
<evidence type="ECO:0000313" key="6">
    <source>
        <dbReference type="EMBL" id="APT87747.1"/>
    </source>
</evidence>
<dbReference type="Gene3D" id="3.40.50.2000">
    <property type="entry name" value="Glycogen Phosphorylase B"/>
    <property type="match status" value="2"/>
</dbReference>
<dbReference type="EMBL" id="BJNB01000034">
    <property type="protein sequence ID" value="GEB98427.1"/>
    <property type="molecule type" value="Genomic_DNA"/>
</dbReference>
<dbReference type="PANTHER" id="PTHR12526">
    <property type="entry name" value="GLYCOSYLTRANSFERASE"/>
    <property type="match status" value="1"/>
</dbReference>